<dbReference type="NCBIfam" id="NF041518">
    <property type="entry name" value="choice_anch_Q"/>
    <property type="match status" value="1"/>
</dbReference>
<dbReference type="SMART" id="SM00112">
    <property type="entry name" value="CA"/>
    <property type="match status" value="1"/>
</dbReference>
<evidence type="ECO:0000256" key="5">
    <source>
        <dbReference type="SAM" id="MobiDB-lite"/>
    </source>
</evidence>
<dbReference type="InterPro" id="IPR013783">
    <property type="entry name" value="Ig-like_fold"/>
</dbReference>
<protein>
    <submittedName>
        <fullName evidence="7">DUF4347 domain-containing protein</fullName>
    </submittedName>
</protein>
<evidence type="ECO:0000313" key="7">
    <source>
        <dbReference type="EMBL" id="RDD63071.1"/>
    </source>
</evidence>
<dbReference type="InterPro" id="IPR025592">
    <property type="entry name" value="DUF4347"/>
</dbReference>
<dbReference type="Pfam" id="PF05345">
    <property type="entry name" value="He_PIG"/>
    <property type="match status" value="1"/>
</dbReference>
<dbReference type="GO" id="GO:0005509">
    <property type="term" value="F:calcium ion binding"/>
    <property type="evidence" value="ECO:0007669"/>
    <property type="project" value="InterPro"/>
</dbReference>
<dbReference type="Pfam" id="PF19077">
    <property type="entry name" value="Big_13"/>
    <property type="match status" value="1"/>
</dbReference>
<dbReference type="GO" id="GO:0016477">
    <property type="term" value="P:cell migration"/>
    <property type="evidence" value="ECO:0007669"/>
    <property type="project" value="TreeGrafter"/>
</dbReference>
<dbReference type="SMART" id="SM00736">
    <property type="entry name" value="CADG"/>
    <property type="match status" value="1"/>
</dbReference>
<evidence type="ECO:0000256" key="1">
    <source>
        <dbReference type="ARBA" id="ARBA00004370"/>
    </source>
</evidence>
<feature type="compositionally biased region" description="Basic and acidic residues" evidence="5">
    <location>
        <begin position="1"/>
        <end position="14"/>
    </location>
</feature>
<keyword evidence="4" id="KW-0472">Membrane</keyword>
<dbReference type="InterPro" id="IPR006644">
    <property type="entry name" value="Cadg"/>
</dbReference>
<dbReference type="InterPro" id="IPR059226">
    <property type="entry name" value="Choice_anch_Q_dom"/>
</dbReference>
<dbReference type="GO" id="GO:0007156">
    <property type="term" value="P:homophilic cell adhesion via plasma membrane adhesion molecules"/>
    <property type="evidence" value="ECO:0007669"/>
    <property type="project" value="InterPro"/>
</dbReference>
<dbReference type="SMART" id="SM00710">
    <property type="entry name" value="PbH1"/>
    <property type="match status" value="5"/>
</dbReference>
<dbReference type="Gene3D" id="2.60.40.2810">
    <property type="match status" value="1"/>
</dbReference>
<dbReference type="Pfam" id="PF17803">
    <property type="entry name" value="Cadherin_4"/>
    <property type="match status" value="1"/>
</dbReference>
<dbReference type="CDD" id="cd11304">
    <property type="entry name" value="Cadherin_repeat"/>
    <property type="match status" value="1"/>
</dbReference>
<dbReference type="SUPFAM" id="SSF50939">
    <property type="entry name" value="Sialidases"/>
    <property type="match status" value="1"/>
</dbReference>
<comment type="caution">
    <text evidence="7">The sequence shown here is derived from an EMBL/GenBank/DDBJ whole genome shotgun (WGS) entry which is preliminary data.</text>
</comment>
<dbReference type="Gene3D" id="2.60.40.60">
    <property type="entry name" value="Cadherins"/>
    <property type="match status" value="1"/>
</dbReference>
<reference evidence="7 8" key="1">
    <citation type="submission" date="2018-07" db="EMBL/GenBank/DDBJ databases">
        <title>Venubactetium sediminum gen. nov., sp. nov., isolated from a marine solar saltern.</title>
        <authorList>
            <person name="Wang S."/>
        </authorList>
    </citation>
    <scope>NUCLEOTIDE SEQUENCE [LARGE SCALE GENOMIC DNA]</scope>
    <source>
        <strain evidence="7 8">WD2A32</strain>
    </source>
</reference>
<keyword evidence="3" id="KW-0106">Calcium</keyword>
<dbReference type="InterPro" id="IPR002126">
    <property type="entry name" value="Cadherin-like_dom"/>
</dbReference>
<feature type="region of interest" description="Disordered" evidence="5">
    <location>
        <begin position="57"/>
        <end position="92"/>
    </location>
</feature>
<evidence type="ECO:0000256" key="2">
    <source>
        <dbReference type="ARBA" id="ARBA00022737"/>
    </source>
</evidence>
<name>A0A369TCJ8_9PROT</name>
<feature type="region of interest" description="Disordered" evidence="5">
    <location>
        <begin position="1149"/>
        <end position="1195"/>
    </location>
</feature>
<dbReference type="GO" id="GO:0008013">
    <property type="term" value="F:beta-catenin binding"/>
    <property type="evidence" value="ECO:0007669"/>
    <property type="project" value="TreeGrafter"/>
</dbReference>
<evidence type="ECO:0000256" key="3">
    <source>
        <dbReference type="ARBA" id="ARBA00022837"/>
    </source>
</evidence>
<dbReference type="SUPFAM" id="SSF49313">
    <property type="entry name" value="Cadherin-like"/>
    <property type="match status" value="2"/>
</dbReference>
<proteinExistence type="predicted"/>
<dbReference type="SUPFAM" id="SSF51126">
    <property type="entry name" value="Pectin lyase-like"/>
    <property type="match status" value="1"/>
</dbReference>
<keyword evidence="8" id="KW-1185">Reference proteome</keyword>
<feature type="region of interest" description="Disordered" evidence="5">
    <location>
        <begin position="1"/>
        <end position="33"/>
    </location>
</feature>
<dbReference type="InterPro" id="IPR040853">
    <property type="entry name" value="RapA2_cadherin-like"/>
</dbReference>
<keyword evidence="2" id="KW-0677">Repeat</keyword>
<feature type="compositionally biased region" description="Low complexity" evidence="5">
    <location>
        <begin position="70"/>
        <end position="92"/>
    </location>
</feature>
<organism evidence="7 8">
    <name type="scientific">Ferruginivarius sediminum</name>
    <dbReference type="NCBI Taxonomy" id="2661937"/>
    <lineage>
        <taxon>Bacteria</taxon>
        <taxon>Pseudomonadati</taxon>
        <taxon>Pseudomonadota</taxon>
        <taxon>Alphaproteobacteria</taxon>
        <taxon>Rhodospirillales</taxon>
        <taxon>Rhodospirillaceae</taxon>
        <taxon>Ferruginivarius</taxon>
    </lineage>
</organism>
<gene>
    <name evidence="7" type="ORF">DRB17_04680</name>
</gene>
<dbReference type="GO" id="GO:0016342">
    <property type="term" value="C:catenin complex"/>
    <property type="evidence" value="ECO:0007669"/>
    <property type="project" value="TreeGrafter"/>
</dbReference>
<dbReference type="InterPro" id="IPR015919">
    <property type="entry name" value="Cadherin-like_sf"/>
</dbReference>
<evidence type="ECO:0000313" key="8">
    <source>
        <dbReference type="Proteomes" id="UP000253941"/>
    </source>
</evidence>
<dbReference type="GO" id="GO:0045296">
    <property type="term" value="F:cadherin binding"/>
    <property type="evidence" value="ECO:0007669"/>
    <property type="project" value="TreeGrafter"/>
</dbReference>
<comment type="subcellular location">
    <subcellularLocation>
        <location evidence="1">Membrane</location>
    </subcellularLocation>
</comment>
<evidence type="ECO:0000259" key="6">
    <source>
        <dbReference type="PROSITE" id="PS50268"/>
    </source>
</evidence>
<feature type="compositionally biased region" description="Polar residues" evidence="5">
    <location>
        <begin position="1166"/>
        <end position="1190"/>
    </location>
</feature>
<dbReference type="Pfam" id="PF14252">
    <property type="entry name" value="DUF4347"/>
    <property type="match status" value="1"/>
</dbReference>
<accession>A0A369TCJ8</accession>
<dbReference type="PROSITE" id="PS50268">
    <property type="entry name" value="CADHERIN_2"/>
    <property type="match status" value="1"/>
</dbReference>
<dbReference type="Proteomes" id="UP000253941">
    <property type="component" value="Unassembled WGS sequence"/>
</dbReference>
<dbReference type="InterPro" id="IPR011050">
    <property type="entry name" value="Pectin_lyase_fold/virulence"/>
</dbReference>
<evidence type="ECO:0000256" key="4">
    <source>
        <dbReference type="ARBA" id="ARBA00023136"/>
    </source>
</evidence>
<dbReference type="PANTHER" id="PTHR24027">
    <property type="entry name" value="CADHERIN-23"/>
    <property type="match status" value="1"/>
</dbReference>
<dbReference type="InterPro" id="IPR006626">
    <property type="entry name" value="PbH1"/>
</dbReference>
<dbReference type="InterPro" id="IPR044016">
    <property type="entry name" value="Big_13"/>
</dbReference>
<dbReference type="InterPro" id="IPR036278">
    <property type="entry name" value="Sialidase_sf"/>
</dbReference>
<dbReference type="InterPro" id="IPR039808">
    <property type="entry name" value="Cadherin"/>
</dbReference>
<dbReference type="PANTHER" id="PTHR24027:SF438">
    <property type="entry name" value="CADHERIN 23"/>
    <property type="match status" value="1"/>
</dbReference>
<dbReference type="EMBL" id="QPMH01000003">
    <property type="protein sequence ID" value="RDD63071.1"/>
    <property type="molecule type" value="Genomic_DNA"/>
</dbReference>
<feature type="domain" description="Cadherin" evidence="6">
    <location>
        <begin position="1285"/>
        <end position="1366"/>
    </location>
</feature>
<feature type="region of interest" description="Disordered" evidence="5">
    <location>
        <begin position="2316"/>
        <end position="2358"/>
    </location>
</feature>
<dbReference type="Gene3D" id="2.60.40.10">
    <property type="entry name" value="Immunoglobulins"/>
    <property type="match status" value="3"/>
</dbReference>
<sequence length="2427" mass="238282">MRRDSRRAAGDASRHGVSGSVASERHDSALAGNGLPAESLTALALEPRLLLDAAAAATGAEAAQQDDDGAATAPDDGGSSAPKDAGDAAPGDAAAARALAELGENGGRNEIVFVDTSVQDWQTLVDGVDPSAEVVFIGKGQDGLSAMADAVRGRDDIDAVHIVSHGYAGGLYLGRHAVTSNDLGASADDLRVFGNALSDDADILIYGCNVAQGEAGAAFVDRLSALTGADVGASTDMTGTDDWDFEYNAGVVESGSAFSAAAMTGFGGSLATIVVDSTADTIAADGVTTFREAIQQADGTAADDTIVFDAGIAGQTISLSNDVTDRGLGDFFDQGSLTIDGDADGDGQADITIDGGGNQGLIFTANDEILSIKNITLTNFQDQSGSNLGGAVHVQDLDAPATPIDVTFTNVTFTNNRTIGNGDGGAFSLVDVGAVSIDGIIVEGNSSERDGGGGSIRDYTSISIFDSEFINNSAQRQAGGLKITGDNSVDVSNSLFVKNTVSGGDAGVLSGGGLMLDGVGSTTFENVTIADNNVTNSGGGTAVGGGIILNAQTVSLENTLISGNTTDDTDPNVSGTATNVNGSSLIGGSVAFVDSANDDYRLAQTDTDAIDQGDNSLVDAALDIRGVDRIRQGEVDIGAFESPFDFVSSGVSNPGTAPDADLNGADGGGNDFTTAFSSGVNIVDSDATLIQGDSDTTLTSLTATITNVQDAGQETLSLTAMQVTAAAQNGITVSGNNSATLTLSGGAALTDYQTVLRQIVYDNAAGSPTGASRDIDVQANDDLSGTVRTATISFNAPPQVTTTGGSAAFAEDGGAIAVDAGLTVSEPDGENIDSATVSIQGGVLDAGAETLAVTDQLGITSSYDGTTGVLTLSGTTTAANYQTVLRTLTYNNTAQAPDTATRTISITTTDAQGSTSSAATRDVTVDSAPDITQVAVADGTYGIGDDIDVTVTFDGNVTVDTAGGTPSVDIVIDGNTRQADFVSVAGADATFRYTVADGDTGAGNDTDGVDVAANSLALNGGTIADADGDTADLTHAAANDGGETVDAHIAAPSVTSPISGDGVVNAGEAGSISVSVTGAEAGATVNLSISSSGGGGPVTAMGAADGSGNITFNAVDLGALTDGTLTISATQTDGAGNTSTAGTAGAQLDTAAPTVGTPDIVAGSDTGVSNSDDLTSDTTPSIDVSASDTLSGVPDGTTVAIDVDLDNDGDFTDPGEAGYATGTLSGGAVTIDLPALADGSYRARARVTDVAGNEGTSGVLTFDVDSTDPVLNGSLSLFENEGPGDTAGTVGLTDASNTTFALNDDAGGRFQIDANTGAVTVTAGTSFDAETEASIPITVQATDDAGNSATQVFNIAINNVNEAPVIGGVAGETSGVVAGTGATAVSGLGDATLADVDSADFSGGTLTIAQNAGTANGSWGLDGTTATSGGDGTMAAGETVSVGGVAIGTVNAVNDGQGGNTLTLDLGANATPARLQTLLQAMTYDAPSGLGTRDFTLTVVDNDGIANGGDEDASAAFTIDVTPNPPVLSGLDGESRTYAEGAAAVLLDSGGDATVTDADSADFDGGALTVSITAGGAAAEDVLEIVDNGAISVTGTEVFFDPGGGPVKIGDIAGGTGGADLVVTLNANAKPGDGSVDALLRAVAYRNTDGDSPTTGTRTVEVTVSDAAAGSNPATSAVNTVSVDVTGVNDAPTLAGGPFDLGTTDEDTTTGGTAVSAILAGLTAGDVDAGASSGVAVVASTGNGTWQFSTDGGTTWSDLGAVSDANARLLDTAAQLRYVPDGENGETATLDVRAWDQTTGAVGGVADASSNGGTAAFSTGTATASLTVDGLNDAPTLAGGPFDLGTTDEDTTTGGTAVSAILAGLTADDVDAGASSGIAVVASTGNGTWQFSTDGGTTWSDLGAVSDANARLLDAAAQLRYVPDGENGETATLDVRAWDQTTGAVGGVADASSNGGATAFSAGTATASLTVDSVNDAPTTTGATTLNIAEDGTVTLTTADFNFTDIDAGDALNGVRIDVAPSDGTLFVDGNGDGSAGAGETLTAGSVVAQADIDAGRLKYRPDANFNGSDSLAYTVRDSGGTFAAAQTNLTIQVAAVNDAPMVEGQLADQTAAIGEELSFQLPAGIFDDIEDSGALTLSASRADGSALPGWLSFDAATRTFSGEPGDGDTGSFQVRVTAEDSGGATASTTFAVTVESGTTAPPAIEVLNRGPVRIALVETAEGTAQVAFAENVSGNGVEAVLGSLNRGNSPLSRSFADSASESGPANEVFEAALGDPRTSLALQRLAGEADQALIYEDGAWRPLDLETLLGLGGEDSGGGQAAVQPAEDAEPVRTAAGADTGGGGDAASEAQPGRVAAERAAGRAHWIDLAAAALADGDNGSAGGDAGLVEAAGFSRQVAQRAAAFDRDAAALAAALTGGAGTGVRG</sequence>